<dbReference type="Proteomes" id="UP001175226">
    <property type="component" value="Unassembled WGS sequence"/>
</dbReference>
<name>A0AA39IXW7_9AGAR</name>
<dbReference type="EMBL" id="JAUEPT010000105">
    <property type="protein sequence ID" value="KAK0431849.1"/>
    <property type="molecule type" value="Genomic_DNA"/>
</dbReference>
<organism evidence="1 2">
    <name type="scientific">Armillaria borealis</name>
    <dbReference type="NCBI Taxonomy" id="47425"/>
    <lineage>
        <taxon>Eukaryota</taxon>
        <taxon>Fungi</taxon>
        <taxon>Dikarya</taxon>
        <taxon>Basidiomycota</taxon>
        <taxon>Agaricomycotina</taxon>
        <taxon>Agaricomycetes</taxon>
        <taxon>Agaricomycetidae</taxon>
        <taxon>Agaricales</taxon>
        <taxon>Marasmiineae</taxon>
        <taxon>Physalacriaceae</taxon>
        <taxon>Armillaria</taxon>
    </lineage>
</organism>
<keyword evidence="2" id="KW-1185">Reference proteome</keyword>
<evidence type="ECO:0000313" key="1">
    <source>
        <dbReference type="EMBL" id="KAK0431849.1"/>
    </source>
</evidence>
<reference evidence="1" key="1">
    <citation type="submission" date="2023-06" db="EMBL/GenBank/DDBJ databases">
        <authorList>
            <consortium name="Lawrence Berkeley National Laboratory"/>
            <person name="Ahrendt S."/>
            <person name="Sahu N."/>
            <person name="Indic B."/>
            <person name="Wong-Bajracharya J."/>
            <person name="Merenyi Z."/>
            <person name="Ke H.-M."/>
            <person name="Monk M."/>
            <person name="Kocsube S."/>
            <person name="Drula E."/>
            <person name="Lipzen A."/>
            <person name="Balint B."/>
            <person name="Henrissat B."/>
            <person name="Andreopoulos B."/>
            <person name="Martin F.M."/>
            <person name="Harder C.B."/>
            <person name="Rigling D."/>
            <person name="Ford K.L."/>
            <person name="Foster G.D."/>
            <person name="Pangilinan J."/>
            <person name="Papanicolaou A."/>
            <person name="Barry K."/>
            <person name="LaButti K."/>
            <person name="Viragh M."/>
            <person name="Koriabine M."/>
            <person name="Yan M."/>
            <person name="Riley R."/>
            <person name="Champramary S."/>
            <person name="Plett K.L."/>
            <person name="Tsai I.J."/>
            <person name="Slot J."/>
            <person name="Sipos G."/>
            <person name="Plett J."/>
            <person name="Nagy L.G."/>
            <person name="Grigoriev I.V."/>
        </authorList>
    </citation>
    <scope>NUCLEOTIDE SEQUENCE</scope>
    <source>
        <strain evidence="1">FPL87.14</strain>
    </source>
</reference>
<accession>A0AA39IXW7</accession>
<gene>
    <name evidence="1" type="ORF">EV421DRAFT_133789</name>
</gene>
<sequence>MVLEMRLTVSWQTMPCDNETLRRLLTYSLRSEGYLNVDGDEFGYSKWLDFP</sequence>
<dbReference type="AlphaFoldDB" id="A0AA39IXW7"/>
<comment type="caution">
    <text evidence="1">The sequence shown here is derived from an EMBL/GenBank/DDBJ whole genome shotgun (WGS) entry which is preliminary data.</text>
</comment>
<evidence type="ECO:0000313" key="2">
    <source>
        <dbReference type="Proteomes" id="UP001175226"/>
    </source>
</evidence>
<dbReference type="Gene3D" id="3.20.20.80">
    <property type="entry name" value="Glycosidases"/>
    <property type="match status" value="1"/>
</dbReference>
<protein>
    <submittedName>
        <fullName evidence="1">Uncharacterized protein</fullName>
    </submittedName>
</protein>
<proteinExistence type="predicted"/>